<dbReference type="OrthoDB" id="6252479at2759"/>
<dbReference type="GO" id="GO:0005509">
    <property type="term" value="F:calcium ion binding"/>
    <property type="evidence" value="ECO:0007669"/>
    <property type="project" value="UniProtKB-UniRule"/>
</dbReference>
<evidence type="ECO:0000259" key="3">
    <source>
        <dbReference type="PROSITE" id="PS50268"/>
    </source>
</evidence>
<dbReference type="GO" id="GO:0016020">
    <property type="term" value="C:membrane"/>
    <property type="evidence" value="ECO:0007669"/>
    <property type="project" value="InterPro"/>
</dbReference>
<protein>
    <recommendedName>
        <fullName evidence="3">Cadherin domain-containing protein</fullName>
    </recommendedName>
</protein>
<evidence type="ECO:0000256" key="1">
    <source>
        <dbReference type="PROSITE-ProRule" id="PRU00043"/>
    </source>
</evidence>
<dbReference type="InterPro" id="IPR015919">
    <property type="entry name" value="Cadherin-like_sf"/>
</dbReference>
<evidence type="ECO:0000313" key="5">
    <source>
        <dbReference type="Proteomes" id="UP000277928"/>
    </source>
</evidence>
<proteinExistence type="predicted"/>
<dbReference type="EMBL" id="UYRX01000621">
    <property type="protein sequence ID" value="VDK84608.1"/>
    <property type="molecule type" value="Genomic_DNA"/>
</dbReference>
<keyword evidence="2" id="KW-1133">Transmembrane helix</keyword>
<dbReference type="CDD" id="cd11304">
    <property type="entry name" value="Cadherin_repeat"/>
    <property type="match status" value="1"/>
</dbReference>
<dbReference type="InterPro" id="IPR002126">
    <property type="entry name" value="Cadherin-like_dom"/>
</dbReference>
<dbReference type="SUPFAM" id="SSF49313">
    <property type="entry name" value="Cadherin-like"/>
    <property type="match status" value="1"/>
</dbReference>
<gene>
    <name evidence="4" type="ORF">NLS_LOCUS6728</name>
</gene>
<dbReference type="Proteomes" id="UP000277928">
    <property type="component" value="Unassembled WGS sequence"/>
</dbReference>
<name>A0A3P6UY91_LITSI</name>
<dbReference type="GO" id="GO:0007156">
    <property type="term" value="P:homophilic cell adhesion via plasma membrane adhesion molecules"/>
    <property type="evidence" value="ECO:0007669"/>
    <property type="project" value="InterPro"/>
</dbReference>
<keyword evidence="2" id="KW-0472">Membrane</keyword>
<keyword evidence="1" id="KW-0106">Calcium</keyword>
<feature type="transmembrane region" description="Helical" evidence="2">
    <location>
        <begin position="367"/>
        <end position="392"/>
    </location>
</feature>
<sequence>MTSTTICQCFREFTVRELKDSNSLSSEPTLLQATVESSCSGLSILVLHYRALMIMKFQPVPLVFAIQPGNTVVGQLKAVDIDDAPHNSTYYYMLSSCSNRDGIFTVGKRSGIVSVINPNHLKYDEYHFAFNMSETADIAFDSNNASMIAFTVRTGTNNAEQANKMKHLFGNNTVSVFGNAENEELPTESAPYFSVDAVSGDIRIDPVLADYTEGVFTFDIVATQQRATTESMQIAHIVKQVHNVKPQSLLKFVFDQNAHLLGLNLEDFKQQLHNALKAESTLSNISVILGALHVYESSGRNRSSVCFHSLRNEVILKQENAISTLSATLNGEGALSRLYQAFKVANIELCVEPTRTLSSGFMVTRSALFWAGFSLVGILILLSFCIYACFIIRYKNYLNMKKASLDETSSLTVSIKQPLPVQFYSISNLPAADY</sequence>
<evidence type="ECO:0000256" key="2">
    <source>
        <dbReference type="SAM" id="Phobius"/>
    </source>
</evidence>
<keyword evidence="2" id="KW-0812">Transmembrane</keyword>
<dbReference type="AlphaFoldDB" id="A0A3P6UY91"/>
<feature type="domain" description="Cadherin" evidence="3">
    <location>
        <begin position="68"/>
        <end position="193"/>
    </location>
</feature>
<dbReference type="OMA" id="CFIIRYK"/>
<accession>A0A3P6UY91</accession>
<reference evidence="4 5" key="1">
    <citation type="submission" date="2018-08" db="EMBL/GenBank/DDBJ databases">
        <authorList>
            <person name="Laetsch R D."/>
            <person name="Stevens L."/>
            <person name="Kumar S."/>
            <person name="Blaxter L. M."/>
        </authorList>
    </citation>
    <scope>NUCLEOTIDE SEQUENCE [LARGE SCALE GENOMIC DNA]</scope>
</reference>
<keyword evidence="5" id="KW-1185">Reference proteome</keyword>
<evidence type="ECO:0000313" key="4">
    <source>
        <dbReference type="EMBL" id="VDK84608.1"/>
    </source>
</evidence>
<dbReference type="STRING" id="42156.A0A3P6UY91"/>
<organism evidence="4 5">
    <name type="scientific">Litomosoides sigmodontis</name>
    <name type="common">Filarial nematode worm</name>
    <dbReference type="NCBI Taxonomy" id="42156"/>
    <lineage>
        <taxon>Eukaryota</taxon>
        <taxon>Metazoa</taxon>
        <taxon>Ecdysozoa</taxon>
        <taxon>Nematoda</taxon>
        <taxon>Chromadorea</taxon>
        <taxon>Rhabditida</taxon>
        <taxon>Spirurina</taxon>
        <taxon>Spiruromorpha</taxon>
        <taxon>Filarioidea</taxon>
        <taxon>Onchocercidae</taxon>
        <taxon>Litomosoides</taxon>
    </lineage>
</organism>
<dbReference type="PROSITE" id="PS50268">
    <property type="entry name" value="CADHERIN_2"/>
    <property type="match status" value="1"/>
</dbReference>